<gene>
    <name evidence="1" type="ORF">QYF61_016749</name>
</gene>
<evidence type="ECO:0000313" key="1">
    <source>
        <dbReference type="EMBL" id="KAK4831279.1"/>
    </source>
</evidence>
<keyword evidence="2" id="KW-1185">Reference proteome</keyword>
<dbReference type="AlphaFoldDB" id="A0AAN7NVP4"/>
<comment type="caution">
    <text evidence="1">The sequence shown here is derived from an EMBL/GenBank/DDBJ whole genome shotgun (WGS) entry which is preliminary data.</text>
</comment>
<evidence type="ECO:0008006" key="3">
    <source>
        <dbReference type="Google" id="ProtNLM"/>
    </source>
</evidence>
<reference evidence="1 2" key="1">
    <citation type="journal article" date="2023" name="J. Hered.">
        <title>Chromosome-level genome of the wood stork (Mycteria americana) provides insight into avian chromosome evolution.</title>
        <authorList>
            <person name="Flamio R. Jr."/>
            <person name="Ramstad K.M."/>
        </authorList>
    </citation>
    <scope>NUCLEOTIDE SEQUENCE [LARGE SCALE GENOMIC DNA]</scope>
    <source>
        <strain evidence="1">JAX WOST 10</strain>
    </source>
</reference>
<protein>
    <recommendedName>
        <fullName evidence="3">Reverse transcriptase domain-containing protein</fullName>
    </recommendedName>
</protein>
<proteinExistence type="predicted"/>
<dbReference type="EMBL" id="JAUNZN010000001">
    <property type="protein sequence ID" value="KAK4831279.1"/>
    <property type="molecule type" value="Genomic_DNA"/>
</dbReference>
<sequence length="75" mass="8402">MSKWKPVTTGVLQGSILGPILYNIFSNYIDSGSECTLSKFADYIKLSGAVDTLERKDAIQRDLAEWARVPHERCP</sequence>
<accession>A0AAN7NVP4</accession>
<organism evidence="1 2">
    <name type="scientific">Mycteria americana</name>
    <name type="common">Wood stork</name>
    <dbReference type="NCBI Taxonomy" id="33587"/>
    <lineage>
        <taxon>Eukaryota</taxon>
        <taxon>Metazoa</taxon>
        <taxon>Chordata</taxon>
        <taxon>Craniata</taxon>
        <taxon>Vertebrata</taxon>
        <taxon>Euteleostomi</taxon>
        <taxon>Archelosauria</taxon>
        <taxon>Archosauria</taxon>
        <taxon>Dinosauria</taxon>
        <taxon>Saurischia</taxon>
        <taxon>Theropoda</taxon>
        <taxon>Coelurosauria</taxon>
        <taxon>Aves</taxon>
        <taxon>Neognathae</taxon>
        <taxon>Neoaves</taxon>
        <taxon>Aequornithes</taxon>
        <taxon>Ciconiiformes</taxon>
        <taxon>Ciconiidae</taxon>
        <taxon>Mycteria</taxon>
    </lineage>
</organism>
<evidence type="ECO:0000313" key="2">
    <source>
        <dbReference type="Proteomes" id="UP001333110"/>
    </source>
</evidence>
<dbReference type="Proteomes" id="UP001333110">
    <property type="component" value="Unassembled WGS sequence"/>
</dbReference>
<dbReference type="PANTHER" id="PTHR33332">
    <property type="entry name" value="REVERSE TRANSCRIPTASE DOMAIN-CONTAINING PROTEIN"/>
    <property type="match status" value="1"/>
</dbReference>
<name>A0AAN7NVP4_MYCAM</name>